<organism evidence="3 4">
    <name type="scientific">Mesorhizobium muleiense</name>
    <dbReference type="NCBI Taxonomy" id="1004279"/>
    <lineage>
        <taxon>Bacteria</taxon>
        <taxon>Pseudomonadati</taxon>
        <taxon>Pseudomonadota</taxon>
        <taxon>Alphaproteobacteria</taxon>
        <taxon>Hyphomicrobiales</taxon>
        <taxon>Phyllobacteriaceae</taxon>
        <taxon>Mesorhizobium</taxon>
    </lineage>
</organism>
<dbReference type="InterPro" id="IPR050266">
    <property type="entry name" value="AB_hydrolase_sf"/>
</dbReference>
<dbReference type="Gene3D" id="3.40.50.1820">
    <property type="entry name" value="alpha/beta hydrolase"/>
    <property type="match status" value="1"/>
</dbReference>
<feature type="signal peptide" evidence="1">
    <location>
        <begin position="1"/>
        <end position="25"/>
    </location>
</feature>
<protein>
    <submittedName>
        <fullName evidence="3">Pimeloyl-ACP methyl ester carboxylesterase</fullName>
    </submittedName>
</protein>
<dbReference type="InterPro" id="IPR000073">
    <property type="entry name" value="AB_hydrolase_1"/>
</dbReference>
<proteinExistence type="predicted"/>
<dbReference type="PRINTS" id="PR00111">
    <property type="entry name" value="ABHYDROLASE"/>
</dbReference>
<gene>
    <name evidence="3" type="ORF">SAMN05428953_102408</name>
</gene>
<evidence type="ECO:0000313" key="4">
    <source>
        <dbReference type="Proteomes" id="UP000198894"/>
    </source>
</evidence>
<dbReference type="EMBL" id="FNEE01000002">
    <property type="protein sequence ID" value="SDI61308.1"/>
    <property type="molecule type" value="Genomic_DNA"/>
</dbReference>
<dbReference type="RefSeq" id="WP_091591801.1">
    <property type="nucleotide sequence ID" value="NZ_FNEE01000002.1"/>
</dbReference>
<reference evidence="4" key="1">
    <citation type="submission" date="2016-10" db="EMBL/GenBank/DDBJ databases">
        <authorList>
            <person name="Varghese N."/>
            <person name="Submissions S."/>
        </authorList>
    </citation>
    <scope>NUCLEOTIDE SEQUENCE [LARGE SCALE GENOMIC DNA]</scope>
    <source>
        <strain evidence="4">CGMCC 1.11022</strain>
    </source>
</reference>
<name>A0A1G8M047_9HYPH</name>
<accession>A0A1G8M047</accession>
<keyword evidence="4" id="KW-1185">Reference proteome</keyword>
<keyword evidence="1" id="KW-0732">Signal</keyword>
<evidence type="ECO:0000259" key="2">
    <source>
        <dbReference type="Pfam" id="PF00561"/>
    </source>
</evidence>
<evidence type="ECO:0000313" key="3">
    <source>
        <dbReference type="EMBL" id="SDI61308.1"/>
    </source>
</evidence>
<feature type="chain" id="PRO_5011563369" evidence="1">
    <location>
        <begin position="26"/>
        <end position="318"/>
    </location>
</feature>
<dbReference type="AlphaFoldDB" id="A0A1G8M047"/>
<dbReference type="InterPro" id="IPR029058">
    <property type="entry name" value="AB_hydrolase_fold"/>
</dbReference>
<dbReference type="SUPFAM" id="SSF53474">
    <property type="entry name" value="alpha/beta-Hydrolases"/>
    <property type="match status" value="1"/>
</dbReference>
<feature type="domain" description="AB hydrolase-1" evidence="2">
    <location>
        <begin position="65"/>
        <end position="165"/>
    </location>
</feature>
<dbReference type="Proteomes" id="UP000198894">
    <property type="component" value="Unassembled WGS sequence"/>
</dbReference>
<dbReference type="PANTHER" id="PTHR43798">
    <property type="entry name" value="MONOACYLGLYCEROL LIPASE"/>
    <property type="match status" value="1"/>
</dbReference>
<evidence type="ECO:0000256" key="1">
    <source>
        <dbReference type="SAM" id="SignalP"/>
    </source>
</evidence>
<dbReference type="Pfam" id="PF00561">
    <property type="entry name" value="Abhydrolase_1"/>
    <property type="match status" value="1"/>
</dbReference>
<sequence length="318" mass="34879">MSRSMFFAIFASAAALFAAPGASNAEDVKPSMTSETKAMPKPAKSGLLPINGLNYYYAVYGRGEPLLLLHGGLGTTDMFAPILPKLAESRTVIGVDLHGHGRTALGDRPLSLEAMGDDMAAIVKALGYDKVDVMGYSLGGGVAFRMAVQHPQTVRRLVLVSTGYASDGFYADMRTQQAQVGAAMADMMKDTPMYKSYVAVAPHPQDFPKLLDQLGTHMRKDYDYSAEVAKLKMPVMLVFGDSDMYRPEHEIKFYQMLGGGLKDAGWMRENLSQNRLAILPNRTHYDVFFAPELVTAALPFLNDETKVKTWDEVISETE</sequence>